<name>A0A444MQ94_9SPHI</name>
<evidence type="ECO:0000313" key="3">
    <source>
        <dbReference type="Proteomes" id="UP000286701"/>
    </source>
</evidence>
<gene>
    <name evidence="2" type="ORF">EPL05_06845</name>
</gene>
<feature type="chain" id="PRO_5019348637" evidence="1">
    <location>
        <begin position="20"/>
        <end position="178"/>
    </location>
</feature>
<dbReference type="EMBL" id="SBIW01000003">
    <property type="protein sequence ID" value="RWY53782.1"/>
    <property type="molecule type" value="Genomic_DNA"/>
</dbReference>
<protein>
    <submittedName>
        <fullName evidence="2">Uncharacterized protein</fullName>
    </submittedName>
</protein>
<dbReference type="Proteomes" id="UP000286701">
    <property type="component" value="Unassembled WGS sequence"/>
</dbReference>
<keyword evidence="3" id="KW-1185">Reference proteome</keyword>
<keyword evidence="1" id="KW-0732">Signal</keyword>
<reference evidence="2 3" key="1">
    <citation type="submission" date="2019-01" db="EMBL/GenBank/DDBJ databases">
        <title>Mucilaginibacter antarcticum sp. nov., isolated from antarctic soil.</title>
        <authorList>
            <person name="Yan Y.-Q."/>
            <person name="Du Z.-J."/>
        </authorList>
    </citation>
    <scope>NUCLEOTIDE SEQUENCE [LARGE SCALE GENOMIC DNA]</scope>
    <source>
        <strain evidence="2 3">F01003</strain>
    </source>
</reference>
<evidence type="ECO:0000313" key="2">
    <source>
        <dbReference type="EMBL" id="RWY53782.1"/>
    </source>
</evidence>
<dbReference type="SUPFAM" id="SSF56925">
    <property type="entry name" value="OMPA-like"/>
    <property type="match status" value="1"/>
</dbReference>
<accession>A0A444MQ94</accession>
<sequence length="178" mass="18698">MKKLLLFSAFLAFALTAKSQSEAYKSFKVDISLGYAIPAESNGTKGGVSFTIQPHYRVSDDLALGLRLEGAALSYNTSGNDTKVSVLASYAATGEFYLADGGIRPFIGAGAGFFTRASIDVGSGSSTVTVPSATKFGFFPTVGIETGHLRLNADYDILPDKGGYFAFKIGFFLGGGKK</sequence>
<evidence type="ECO:0000256" key="1">
    <source>
        <dbReference type="SAM" id="SignalP"/>
    </source>
</evidence>
<dbReference type="RefSeq" id="WP_128533215.1">
    <property type="nucleotide sequence ID" value="NZ_SBIW01000003.1"/>
</dbReference>
<feature type="signal peptide" evidence="1">
    <location>
        <begin position="1"/>
        <end position="19"/>
    </location>
</feature>
<dbReference type="InterPro" id="IPR011250">
    <property type="entry name" value="OMP/PagP_B-barrel"/>
</dbReference>
<comment type="caution">
    <text evidence="2">The sequence shown here is derived from an EMBL/GenBank/DDBJ whole genome shotgun (WGS) entry which is preliminary data.</text>
</comment>
<dbReference type="Gene3D" id="2.40.160.20">
    <property type="match status" value="1"/>
</dbReference>
<dbReference type="OrthoDB" id="1161695at2"/>
<proteinExistence type="predicted"/>
<organism evidence="2 3">
    <name type="scientific">Mucilaginibacter gilvus</name>
    <dbReference type="NCBI Taxonomy" id="2305909"/>
    <lineage>
        <taxon>Bacteria</taxon>
        <taxon>Pseudomonadati</taxon>
        <taxon>Bacteroidota</taxon>
        <taxon>Sphingobacteriia</taxon>
        <taxon>Sphingobacteriales</taxon>
        <taxon>Sphingobacteriaceae</taxon>
        <taxon>Mucilaginibacter</taxon>
    </lineage>
</organism>
<dbReference type="AlphaFoldDB" id="A0A444MQ94"/>